<dbReference type="AlphaFoldDB" id="A0ABD6YYH4"/>
<accession>A0ABD6YYH4</accession>
<dbReference type="EMBL" id="CP046123">
    <property type="protein sequence ID" value="QGN29954.1"/>
    <property type="molecule type" value="Genomic_DNA"/>
</dbReference>
<evidence type="ECO:0000313" key="2">
    <source>
        <dbReference type="EMBL" id="QGN29954.1"/>
    </source>
</evidence>
<dbReference type="InterPro" id="IPR046557">
    <property type="entry name" value="DUF6711"/>
</dbReference>
<sequence length="118" mass="13209">MAGYLKINGVTIKTPKKFTAGIQGVDGDSGRNAKGDMVRDYITTKRKMDLEWGPLTDAEISPILKAVMPVFFEVTYPDPMEGGIVTKTFYVGDRSSPAYSWHDKLPKWEGLTMSFIER</sequence>
<dbReference type="Pfam" id="PF20458">
    <property type="entry name" value="DUF6711"/>
    <property type="match status" value="1"/>
</dbReference>
<proteinExistence type="predicted"/>
<dbReference type="Proteomes" id="UP000422837">
    <property type="component" value="Chromosome"/>
</dbReference>
<reference evidence="1 3" key="1">
    <citation type="submission" date="2019-11" db="EMBL/GenBank/DDBJ databases">
        <title>Detection and genome characteristic of a blood enterococcus casselifavus isolate from Zhengzhou,china.</title>
        <authorList>
            <person name="Wen P."/>
        </authorList>
    </citation>
    <scope>NUCLEOTIDE SEQUENCE [LARGE SCALE GENOMIC DNA]</scope>
    <source>
        <strain evidence="1 3">EC291</strain>
    </source>
</reference>
<evidence type="ECO:0008006" key="4">
    <source>
        <dbReference type="Google" id="ProtNLM"/>
    </source>
</evidence>
<evidence type="ECO:0000313" key="1">
    <source>
        <dbReference type="EMBL" id="QGN29185.1"/>
    </source>
</evidence>
<organism evidence="1 3">
    <name type="scientific">Enterococcus casseliflavus</name>
    <name type="common">Enterococcus flavescens</name>
    <dbReference type="NCBI Taxonomy" id="37734"/>
    <lineage>
        <taxon>Bacteria</taxon>
        <taxon>Bacillati</taxon>
        <taxon>Bacillota</taxon>
        <taxon>Bacilli</taxon>
        <taxon>Lactobacillales</taxon>
        <taxon>Enterococcaceae</taxon>
        <taxon>Enterococcus</taxon>
    </lineage>
</organism>
<gene>
    <name evidence="1" type="ORF">GFU50_06585</name>
    <name evidence="2" type="ORF">GFU50_10720</name>
</gene>
<protein>
    <recommendedName>
        <fullName evidence="4">Prophage protein</fullName>
    </recommendedName>
</protein>
<name>A0ABD6YYH4_ENTCA</name>
<evidence type="ECO:0000313" key="3">
    <source>
        <dbReference type="Proteomes" id="UP000422837"/>
    </source>
</evidence>
<dbReference type="RefSeq" id="WP_010749498.1">
    <property type="nucleotide sequence ID" value="NZ_CABGTX010000007.1"/>
</dbReference>
<dbReference type="EMBL" id="CP046123">
    <property type="protein sequence ID" value="QGN29185.1"/>
    <property type="molecule type" value="Genomic_DNA"/>
</dbReference>